<protein>
    <submittedName>
        <fullName evidence="2">Uncharacterized protein</fullName>
    </submittedName>
</protein>
<keyword evidence="1" id="KW-0472">Membrane</keyword>
<keyword evidence="1" id="KW-1133">Transmembrane helix</keyword>
<reference evidence="2" key="1">
    <citation type="submission" date="2021-02" db="EMBL/GenBank/DDBJ databases">
        <authorList>
            <person name="Dougan E. K."/>
            <person name="Rhodes N."/>
            <person name="Thang M."/>
            <person name="Chan C."/>
        </authorList>
    </citation>
    <scope>NUCLEOTIDE SEQUENCE</scope>
</reference>
<evidence type="ECO:0000256" key="1">
    <source>
        <dbReference type="SAM" id="Phobius"/>
    </source>
</evidence>
<organism evidence="2 3">
    <name type="scientific">Polarella glacialis</name>
    <name type="common">Dinoflagellate</name>
    <dbReference type="NCBI Taxonomy" id="89957"/>
    <lineage>
        <taxon>Eukaryota</taxon>
        <taxon>Sar</taxon>
        <taxon>Alveolata</taxon>
        <taxon>Dinophyceae</taxon>
        <taxon>Suessiales</taxon>
        <taxon>Suessiaceae</taxon>
        <taxon>Polarella</taxon>
    </lineage>
</organism>
<evidence type="ECO:0000313" key="3">
    <source>
        <dbReference type="Proteomes" id="UP000626109"/>
    </source>
</evidence>
<accession>A0A813JY23</accession>
<dbReference type="Proteomes" id="UP000626109">
    <property type="component" value="Unassembled WGS sequence"/>
</dbReference>
<dbReference type="AlphaFoldDB" id="A0A813JY23"/>
<proteinExistence type="predicted"/>
<sequence length="174" mass="20728">MTLLRRAAQVGSRALGARSVTTAVVTSSSETFSQKAWRWLDITGYLTKWHSRRAWILDLDPPSRAATVMMTEYERKLLLWLTWMNFFFLPISVWYWYGQFTHLAAKPPVPLFPEYQYLNGRKRDFSHVGGRWNDCKECRWLEFECKKICFDRLREEGREVWGLRKPRSQTLGFH</sequence>
<keyword evidence="1" id="KW-0812">Transmembrane</keyword>
<dbReference type="EMBL" id="CAJNNW010026953">
    <property type="protein sequence ID" value="CAE8688751.1"/>
    <property type="molecule type" value="Genomic_DNA"/>
</dbReference>
<comment type="caution">
    <text evidence="2">The sequence shown here is derived from an EMBL/GenBank/DDBJ whole genome shotgun (WGS) entry which is preliminary data.</text>
</comment>
<name>A0A813JY23_POLGL</name>
<gene>
    <name evidence="2" type="ORF">PGLA2088_LOCUS26107</name>
</gene>
<feature type="transmembrane region" description="Helical" evidence="1">
    <location>
        <begin position="77"/>
        <end position="97"/>
    </location>
</feature>
<evidence type="ECO:0000313" key="2">
    <source>
        <dbReference type="EMBL" id="CAE8688751.1"/>
    </source>
</evidence>